<keyword evidence="4" id="KW-1185">Reference proteome</keyword>
<dbReference type="AlphaFoldDB" id="A0A3E2B6U4"/>
<comment type="caution">
    <text evidence="3">The sequence shown here is derived from an EMBL/GenBank/DDBJ whole genome shotgun (WGS) entry which is preliminary data.</text>
</comment>
<dbReference type="OrthoDB" id="286702at2"/>
<reference evidence="3 4" key="1">
    <citation type="submission" date="2018-07" db="EMBL/GenBank/DDBJ databases">
        <title>GABA Modulating Bacteria of the Human Gut Microbiota.</title>
        <authorList>
            <person name="Strandwitz P."/>
            <person name="Kim K.H."/>
            <person name="Terekhova D."/>
            <person name="Liu J.K."/>
            <person name="Sharma A."/>
            <person name="Levering J."/>
            <person name="Mcdonald D."/>
            <person name="Dietrich D."/>
            <person name="Ramadhar T.R."/>
            <person name="Lekbua A."/>
            <person name="Mroue N."/>
            <person name="Liston C."/>
            <person name="Stewart E.J."/>
            <person name="Dubin M.J."/>
            <person name="Zengler K."/>
            <person name="Knight R."/>
            <person name="Gilbert J.A."/>
            <person name="Clardy J."/>
            <person name="Lewis K."/>
        </authorList>
    </citation>
    <scope>NUCLEOTIDE SEQUENCE [LARGE SCALE GENOMIC DNA]</scope>
    <source>
        <strain evidence="3 4">KLE1738</strain>
    </source>
</reference>
<feature type="domain" description="Thioesterase" evidence="2">
    <location>
        <begin position="52"/>
        <end position="121"/>
    </location>
</feature>
<dbReference type="RefSeq" id="WP_021920610.1">
    <property type="nucleotide sequence ID" value="NZ_CAKXKJ010000012.1"/>
</dbReference>
<dbReference type="NCBIfam" id="TIGR00369">
    <property type="entry name" value="unchar_dom_1"/>
    <property type="match status" value="1"/>
</dbReference>
<dbReference type="GeneID" id="97994305"/>
<dbReference type="InterPro" id="IPR006683">
    <property type="entry name" value="Thioestr_dom"/>
</dbReference>
<dbReference type="Pfam" id="PF03061">
    <property type="entry name" value="4HBT"/>
    <property type="match status" value="1"/>
</dbReference>
<evidence type="ECO:0000259" key="2">
    <source>
        <dbReference type="Pfam" id="PF03061"/>
    </source>
</evidence>
<evidence type="ECO:0000313" key="4">
    <source>
        <dbReference type="Proteomes" id="UP000260649"/>
    </source>
</evidence>
<organism evidence="3 4">
    <name type="scientific">Evtepia gabavorous</name>
    <dbReference type="NCBI Taxonomy" id="2211183"/>
    <lineage>
        <taxon>Bacteria</taxon>
        <taxon>Bacillati</taxon>
        <taxon>Bacillota</taxon>
        <taxon>Clostridia</taxon>
        <taxon>Eubacteriales</taxon>
        <taxon>Evtepia</taxon>
    </lineage>
</organism>
<dbReference type="PANTHER" id="PTHR42856:SF1">
    <property type="entry name" value="ACYL-COENZYME A THIOESTERASE PAAI"/>
    <property type="match status" value="1"/>
</dbReference>
<dbReference type="InterPro" id="IPR003736">
    <property type="entry name" value="PAAI_dom"/>
</dbReference>
<protein>
    <submittedName>
        <fullName evidence="3">PaaI family thioesterase</fullName>
    </submittedName>
</protein>
<dbReference type="EMBL" id="QQRQ01000001">
    <property type="protein sequence ID" value="RFT07737.1"/>
    <property type="molecule type" value="Genomic_DNA"/>
</dbReference>
<keyword evidence="1" id="KW-0378">Hydrolase</keyword>
<dbReference type="InterPro" id="IPR052723">
    <property type="entry name" value="Acyl-CoA_thioesterase_PaaI"/>
</dbReference>
<proteinExistence type="predicted"/>
<name>A0A3E2B6U4_9FIRM</name>
<dbReference type="SUPFAM" id="SSF54637">
    <property type="entry name" value="Thioesterase/thiol ester dehydrase-isomerase"/>
    <property type="match status" value="1"/>
</dbReference>
<accession>A0A3E2B6U4</accession>
<dbReference type="GO" id="GO:0016289">
    <property type="term" value="F:acyl-CoA hydrolase activity"/>
    <property type="evidence" value="ECO:0007669"/>
    <property type="project" value="UniProtKB-ARBA"/>
</dbReference>
<dbReference type="Gene3D" id="3.10.129.10">
    <property type="entry name" value="Hotdog Thioesterase"/>
    <property type="match status" value="1"/>
</dbReference>
<evidence type="ECO:0000256" key="1">
    <source>
        <dbReference type="ARBA" id="ARBA00022801"/>
    </source>
</evidence>
<dbReference type="PANTHER" id="PTHR42856">
    <property type="entry name" value="ACYL-COENZYME A THIOESTERASE PAAI"/>
    <property type="match status" value="1"/>
</dbReference>
<dbReference type="Proteomes" id="UP000260649">
    <property type="component" value="Unassembled WGS sequence"/>
</dbReference>
<evidence type="ECO:0000313" key="3">
    <source>
        <dbReference type="EMBL" id="RFT07737.1"/>
    </source>
</evidence>
<gene>
    <name evidence="3" type="ORF">DV520_00970</name>
</gene>
<dbReference type="CDD" id="cd03443">
    <property type="entry name" value="PaaI_thioesterase"/>
    <property type="match status" value="1"/>
</dbReference>
<dbReference type="InterPro" id="IPR029069">
    <property type="entry name" value="HotDog_dom_sf"/>
</dbReference>
<sequence length="139" mass="15144">MDQNLCCLQEKFIKDLFVSEGLGAVIDEASYGYARCSMEIEPRHCNALGIPMGGTIFTLADFAFAVASNQKGRDVVTQASQITFLKSAKGKHLTAVAQQVKDGKRICFYEVKVTDELGTEVAFVTVNGYVVHDNGRGET</sequence>